<dbReference type="GO" id="GO:0005975">
    <property type="term" value="P:carbohydrate metabolic process"/>
    <property type="evidence" value="ECO:0007669"/>
    <property type="project" value="InterPro"/>
</dbReference>
<dbReference type="EC" id="2.4.1.25" evidence="3 10"/>
<evidence type="ECO:0000256" key="5">
    <source>
        <dbReference type="ARBA" id="ARBA00022676"/>
    </source>
</evidence>
<dbReference type="EMBL" id="LIDM01000113">
    <property type="protein sequence ID" value="KRP32432.1"/>
    <property type="molecule type" value="Genomic_DNA"/>
</dbReference>
<keyword evidence="6 10" id="KW-0808">Transferase</keyword>
<dbReference type="InterPro" id="IPR003385">
    <property type="entry name" value="Glyco_hydro_77"/>
</dbReference>
<evidence type="ECO:0000313" key="11">
    <source>
        <dbReference type="EMBL" id="KRP32432.1"/>
    </source>
</evidence>
<gene>
    <name evidence="11" type="ORF">ABS32_03750</name>
</gene>
<reference evidence="11 12" key="1">
    <citation type="submission" date="2015-10" db="EMBL/GenBank/DDBJ databases">
        <title>Metagenome-Assembled Genomes uncover a global brackish microbiome.</title>
        <authorList>
            <person name="Hugerth L.W."/>
            <person name="Larsson J."/>
            <person name="Alneberg J."/>
            <person name="Lindh M.V."/>
            <person name="Legrand C."/>
            <person name="Pinhassi J."/>
            <person name="Andersson A.F."/>
        </authorList>
    </citation>
    <scope>NUCLEOTIDE SEQUENCE [LARGE SCALE GENOMIC DNA]</scope>
    <source>
        <strain evidence="11">BACL9 MAG-120820-bin42</strain>
    </source>
</reference>
<comment type="caution">
    <text evidence="11">The sequence shown here is derived from an EMBL/GenBank/DDBJ whole genome shotgun (WGS) entry which is preliminary data.</text>
</comment>
<keyword evidence="7 10" id="KW-0119">Carbohydrate metabolism</keyword>
<dbReference type="GO" id="GO:0004134">
    <property type="term" value="F:4-alpha-glucanotransferase activity"/>
    <property type="evidence" value="ECO:0007669"/>
    <property type="project" value="UniProtKB-EC"/>
</dbReference>
<name>A0A0R2X8Q8_9BACT</name>
<dbReference type="PANTHER" id="PTHR32438:SF5">
    <property type="entry name" value="4-ALPHA-GLUCANOTRANSFERASE DPE1, CHLOROPLASTIC_AMYLOPLASTIC"/>
    <property type="match status" value="1"/>
</dbReference>
<dbReference type="InterPro" id="IPR017853">
    <property type="entry name" value="GH"/>
</dbReference>
<evidence type="ECO:0000256" key="9">
    <source>
        <dbReference type="ARBA" id="ARBA00031501"/>
    </source>
</evidence>
<accession>A0A0R2X8Q8</accession>
<sequence>MLFPRQAGILLHPSSLPGRYGMGEIGPEAHRWLAHLNTMSQKLWQVLPLGPTGYGDSPYQTLSTFAGNTMLISFDSLRDEALLREEDIRDFPSFPESHVDYGPVLTARAAVLYQVAKSFSRRASASLKAGWMQFCEKETNWLEDYALFATLKKKHGGGPWTKWPEPLRGRQPAALSAARKEHATEIKYSKILQFLFFHQWSLLRREAKKRGISIIGDIPIFVAHDSADVWCRPELFFMEKDGQPTVIAGVPPDYFSQTGQRWGNPLYRWDIHEKEGFAWWNARLQSSLKLYDIVRIDHFRGFEANWEIPAQEKTATRGRWVPGPGKKLFDAAHQTLGDLPILAEDLGVITPEVDALRDSLGFPGMRILQFAFGDDPKADTFRPKSYPSNCAVYTGTHDNDTTVGWYRSEPGKDSTRNAEQIAREQHNARTYLSSNGSEIHWDMIGLALRSPANTAVYPLQDVLGLGSFARMNVPGREEGNWSWRFRWEQLTPSIEQRLHRITQESRRD</sequence>
<evidence type="ECO:0000256" key="6">
    <source>
        <dbReference type="ARBA" id="ARBA00022679"/>
    </source>
</evidence>
<evidence type="ECO:0000256" key="3">
    <source>
        <dbReference type="ARBA" id="ARBA00012560"/>
    </source>
</evidence>
<dbReference type="NCBIfam" id="NF011080">
    <property type="entry name" value="PRK14508.1-3"/>
    <property type="match status" value="1"/>
</dbReference>
<evidence type="ECO:0000256" key="1">
    <source>
        <dbReference type="ARBA" id="ARBA00000439"/>
    </source>
</evidence>
<dbReference type="Proteomes" id="UP000051557">
    <property type="component" value="Unassembled WGS sequence"/>
</dbReference>
<dbReference type="Pfam" id="PF02446">
    <property type="entry name" value="Glyco_hydro_77"/>
    <property type="match status" value="1"/>
</dbReference>
<organism evidence="11 12">
    <name type="scientific">Verrucomicrobia subdivision 6 bacterium BACL9 MAG-120820-bin42</name>
    <dbReference type="NCBI Taxonomy" id="1655634"/>
    <lineage>
        <taxon>Bacteria</taxon>
        <taxon>Pseudomonadati</taxon>
        <taxon>Verrucomicrobiota</taxon>
        <taxon>Verrucomicrobiia</taxon>
        <taxon>Verrucomicrobiales</taxon>
        <taxon>Verrucomicrobia subdivision 6</taxon>
    </lineage>
</organism>
<evidence type="ECO:0000256" key="4">
    <source>
        <dbReference type="ARBA" id="ARBA00020295"/>
    </source>
</evidence>
<comment type="catalytic activity">
    <reaction evidence="1 10">
        <text>Transfers a segment of a (1-&gt;4)-alpha-D-glucan to a new position in an acceptor, which may be glucose or a (1-&gt;4)-alpha-D-glucan.</text>
        <dbReference type="EC" id="2.4.1.25"/>
    </reaction>
</comment>
<dbReference type="PANTHER" id="PTHR32438">
    <property type="entry name" value="4-ALPHA-GLUCANOTRANSFERASE DPE1, CHLOROPLASTIC/AMYLOPLASTIC"/>
    <property type="match status" value="1"/>
</dbReference>
<protein>
    <recommendedName>
        <fullName evidence="4 10">4-alpha-glucanotransferase</fullName>
        <ecNumber evidence="3 10">2.4.1.25</ecNumber>
    </recommendedName>
    <alternativeName>
        <fullName evidence="8 10">Amylomaltase</fullName>
    </alternativeName>
    <alternativeName>
        <fullName evidence="9 10">Disproportionating enzyme</fullName>
    </alternativeName>
</protein>
<evidence type="ECO:0000313" key="12">
    <source>
        <dbReference type="Proteomes" id="UP000051557"/>
    </source>
</evidence>
<evidence type="ECO:0000256" key="2">
    <source>
        <dbReference type="ARBA" id="ARBA00005684"/>
    </source>
</evidence>
<keyword evidence="5 10" id="KW-0328">Glycosyltransferase</keyword>
<comment type="similarity">
    <text evidence="2 10">Belongs to the disproportionating enzyme family.</text>
</comment>
<evidence type="ECO:0000256" key="8">
    <source>
        <dbReference type="ARBA" id="ARBA00031423"/>
    </source>
</evidence>
<evidence type="ECO:0000256" key="10">
    <source>
        <dbReference type="RuleBase" id="RU361207"/>
    </source>
</evidence>
<proteinExistence type="inferred from homology"/>
<dbReference type="NCBIfam" id="TIGR00217">
    <property type="entry name" value="malQ"/>
    <property type="match status" value="1"/>
</dbReference>
<dbReference type="Gene3D" id="3.20.20.80">
    <property type="entry name" value="Glycosidases"/>
    <property type="match status" value="1"/>
</dbReference>
<evidence type="ECO:0000256" key="7">
    <source>
        <dbReference type="ARBA" id="ARBA00023277"/>
    </source>
</evidence>
<dbReference type="AlphaFoldDB" id="A0A0R2X8Q8"/>
<dbReference type="SUPFAM" id="SSF51445">
    <property type="entry name" value="(Trans)glycosidases"/>
    <property type="match status" value="1"/>
</dbReference>